<dbReference type="EMBL" id="CAIIXF020000012">
    <property type="protein sequence ID" value="CAH1800571.1"/>
    <property type="molecule type" value="Genomic_DNA"/>
</dbReference>
<evidence type="ECO:0000313" key="2">
    <source>
        <dbReference type="EMBL" id="CAH1800571.1"/>
    </source>
</evidence>
<proteinExistence type="predicted"/>
<comment type="caution">
    <text evidence="2">The sequence shown here is derived from an EMBL/GenBank/DDBJ whole genome shotgun (WGS) entry which is preliminary data.</text>
</comment>
<dbReference type="AlphaFoldDB" id="A0A8J1UTS5"/>
<feature type="region of interest" description="Disordered" evidence="1">
    <location>
        <begin position="66"/>
        <end position="126"/>
    </location>
</feature>
<gene>
    <name evidence="2" type="ORF">OFUS_LOCUS24437</name>
</gene>
<evidence type="ECO:0000256" key="1">
    <source>
        <dbReference type="SAM" id="MobiDB-lite"/>
    </source>
</evidence>
<dbReference type="Proteomes" id="UP000749559">
    <property type="component" value="Unassembled WGS sequence"/>
</dbReference>
<keyword evidence="3" id="KW-1185">Reference proteome</keyword>
<name>A0A8J1UTS5_OWEFU</name>
<sequence>MDEECRTVLEKWNVKEETMEVLNANGFNSILALKTMLPEDIKTLKIKPLGQARLLDNCLRELSNLHGPTEVQNGEHANVPQGQDDDPNHQVGAALQELIAREANVPGIGASSTPPPPPLPQALIHI</sequence>
<protein>
    <submittedName>
        <fullName evidence="2">Uncharacterized protein</fullName>
    </submittedName>
</protein>
<reference evidence="2" key="1">
    <citation type="submission" date="2022-03" db="EMBL/GenBank/DDBJ databases">
        <authorList>
            <person name="Martin C."/>
        </authorList>
    </citation>
    <scope>NUCLEOTIDE SEQUENCE</scope>
</reference>
<evidence type="ECO:0000313" key="3">
    <source>
        <dbReference type="Proteomes" id="UP000749559"/>
    </source>
</evidence>
<accession>A0A8J1UTS5</accession>
<organism evidence="2 3">
    <name type="scientific">Owenia fusiformis</name>
    <name type="common">Polychaete worm</name>
    <dbReference type="NCBI Taxonomy" id="6347"/>
    <lineage>
        <taxon>Eukaryota</taxon>
        <taxon>Metazoa</taxon>
        <taxon>Spiralia</taxon>
        <taxon>Lophotrochozoa</taxon>
        <taxon>Annelida</taxon>
        <taxon>Polychaeta</taxon>
        <taxon>Sedentaria</taxon>
        <taxon>Canalipalpata</taxon>
        <taxon>Sabellida</taxon>
        <taxon>Oweniida</taxon>
        <taxon>Oweniidae</taxon>
        <taxon>Owenia</taxon>
    </lineage>
</organism>